<dbReference type="AlphaFoldDB" id="A0AAE2MLJ7"/>
<protein>
    <recommendedName>
        <fullName evidence="3">GIY-YIG nuclease family protein</fullName>
    </recommendedName>
</protein>
<comment type="caution">
    <text evidence="1">The sequence shown here is derived from an EMBL/GenBank/DDBJ whole genome shotgun (WGS) entry which is preliminary data.</text>
</comment>
<evidence type="ECO:0008006" key="3">
    <source>
        <dbReference type="Google" id="ProtNLM"/>
    </source>
</evidence>
<gene>
    <name evidence="1" type="ORF">GGE16_003503</name>
</gene>
<dbReference type="RefSeq" id="WP_246718308.1">
    <property type="nucleotide sequence ID" value="NZ_JACHAZ010000001.1"/>
</dbReference>
<dbReference type="InterPro" id="IPR044556">
    <property type="entry name" value="EndoII-like_GIY-YIG"/>
</dbReference>
<evidence type="ECO:0000313" key="1">
    <source>
        <dbReference type="EMBL" id="MBB4291444.1"/>
    </source>
</evidence>
<dbReference type="EMBL" id="JACIGO010000003">
    <property type="protein sequence ID" value="MBB4291444.1"/>
    <property type="molecule type" value="Genomic_DNA"/>
</dbReference>
<name>A0AAE2MLJ7_RHILE</name>
<reference evidence="1 2" key="1">
    <citation type="submission" date="2020-08" db="EMBL/GenBank/DDBJ databases">
        <title>Genomic Encyclopedia of Type Strains, Phase IV (KMG-V): Genome sequencing to study the core and pangenomes of soil and plant-associated prokaryotes.</title>
        <authorList>
            <person name="Whitman W."/>
        </authorList>
    </citation>
    <scope>NUCLEOTIDE SEQUENCE [LARGE SCALE GENOMIC DNA]</scope>
    <source>
        <strain evidence="1 2">SEMIA 415</strain>
    </source>
</reference>
<proteinExistence type="predicted"/>
<sequence length="197" mass="21372">MDASNEMTTSARIRALASEGMATAEIARKLGIRYQHAYKVLKVSILSPTPTVRQKRIAPSSTPKPPLPLSVLTEGGFAPAGRWMFSPDEELIVDVLLPKEVGVYAFVKDGFALYVGVATMGISKRLYFYGRPGVSQRTSKRLNALIKGELLASGSIDIYVAIPPDLEWNGLPIHGSAGLELGLIKKYALPWNMRSAG</sequence>
<organism evidence="1 2">
    <name type="scientific">Rhizobium leguminosarum</name>
    <dbReference type="NCBI Taxonomy" id="384"/>
    <lineage>
        <taxon>Bacteria</taxon>
        <taxon>Pseudomonadati</taxon>
        <taxon>Pseudomonadota</taxon>
        <taxon>Alphaproteobacteria</taxon>
        <taxon>Hyphomicrobiales</taxon>
        <taxon>Rhizobiaceae</taxon>
        <taxon>Rhizobium/Agrobacterium group</taxon>
        <taxon>Rhizobium</taxon>
    </lineage>
</organism>
<dbReference type="Proteomes" id="UP000538507">
    <property type="component" value="Unassembled WGS sequence"/>
</dbReference>
<dbReference type="CDD" id="cd10436">
    <property type="entry name" value="GIY-YIG_EndoII_Hpy188I_like"/>
    <property type="match status" value="1"/>
</dbReference>
<accession>A0AAE2MLJ7</accession>
<evidence type="ECO:0000313" key="2">
    <source>
        <dbReference type="Proteomes" id="UP000538507"/>
    </source>
</evidence>